<name>A0A1Q9DGR3_SYMMI</name>
<organism evidence="1 2">
    <name type="scientific">Symbiodinium microadriaticum</name>
    <name type="common">Dinoflagellate</name>
    <name type="synonym">Zooxanthella microadriatica</name>
    <dbReference type="NCBI Taxonomy" id="2951"/>
    <lineage>
        <taxon>Eukaryota</taxon>
        <taxon>Sar</taxon>
        <taxon>Alveolata</taxon>
        <taxon>Dinophyceae</taxon>
        <taxon>Suessiales</taxon>
        <taxon>Symbiodiniaceae</taxon>
        <taxon>Symbiodinium</taxon>
    </lineage>
</organism>
<evidence type="ECO:0000313" key="1">
    <source>
        <dbReference type="EMBL" id="OLP94378.1"/>
    </source>
</evidence>
<dbReference type="AlphaFoldDB" id="A0A1Q9DGR3"/>
<comment type="caution">
    <text evidence="1">The sequence shown here is derived from an EMBL/GenBank/DDBJ whole genome shotgun (WGS) entry which is preliminary data.</text>
</comment>
<gene>
    <name evidence="1" type="ORF">AK812_SmicGene23608</name>
</gene>
<dbReference type="EMBL" id="LSRX01000545">
    <property type="protein sequence ID" value="OLP94378.1"/>
    <property type="molecule type" value="Genomic_DNA"/>
</dbReference>
<dbReference type="Proteomes" id="UP000186817">
    <property type="component" value="Unassembled WGS sequence"/>
</dbReference>
<accession>A0A1Q9DGR3</accession>
<protein>
    <submittedName>
        <fullName evidence="1">Uncharacterized protein</fullName>
    </submittedName>
</protein>
<evidence type="ECO:0000313" key="2">
    <source>
        <dbReference type="Proteomes" id="UP000186817"/>
    </source>
</evidence>
<sequence>MTHAQTTRYHNDITGDDMQGYRQMELRMWSMMEDMGVGTTALHRKSEGFHKDPTIERGSSKEIRYAAPVVSPYRTQWPSRSEPAQWEGTGLKTVASINTTGAVDCACRSDESYDSLWEYPAAWTVDNNMNTEWTSRFGALEAQLIYDLGYRRNVAGMTWSFGHVAGRVDVPRPRIKVFGHRMIMAAPTENEVHYADRNDNRSNWQRATCSALPFMSPQAYALVGNVDADIAGISVVPTTVHFKCRFAARRH</sequence>
<reference evidence="1 2" key="1">
    <citation type="submission" date="2016-02" db="EMBL/GenBank/DDBJ databases">
        <title>Genome analysis of coral dinoflagellate symbionts highlights evolutionary adaptations to a symbiotic lifestyle.</title>
        <authorList>
            <person name="Aranda M."/>
            <person name="Li Y."/>
            <person name="Liew Y.J."/>
            <person name="Baumgarten S."/>
            <person name="Simakov O."/>
            <person name="Wilson M."/>
            <person name="Piel J."/>
            <person name="Ashoor H."/>
            <person name="Bougouffa S."/>
            <person name="Bajic V.B."/>
            <person name="Ryu T."/>
            <person name="Ravasi T."/>
            <person name="Bayer T."/>
            <person name="Micklem G."/>
            <person name="Kim H."/>
            <person name="Bhak J."/>
            <person name="Lajeunesse T.C."/>
            <person name="Voolstra C.R."/>
        </authorList>
    </citation>
    <scope>NUCLEOTIDE SEQUENCE [LARGE SCALE GENOMIC DNA]</scope>
    <source>
        <strain evidence="1 2">CCMP2467</strain>
    </source>
</reference>
<keyword evidence="2" id="KW-1185">Reference proteome</keyword>
<dbReference type="OrthoDB" id="409144at2759"/>
<proteinExistence type="predicted"/>